<dbReference type="SUPFAM" id="SSF51735">
    <property type="entry name" value="NAD(P)-binding Rossmann-fold domains"/>
    <property type="match status" value="1"/>
</dbReference>
<dbReference type="InterPro" id="IPR036291">
    <property type="entry name" value="NAD(P)-bd_dom_sf"/>
</dbReference>
<dbReference type="Gene3D" id="3.40.50.720">
    <property type="entry name" value="NAD(P)-binding Rossmann-like Domain"/>
    <property type="match status" value="1"/>
</dbReference>
<name>A0A9E5MKQ8_9GAMM</name>
<dbReference type="InterPro" id="IPR002347">
    <property type="entry name" value="SDR_fam"/>
</dbReference>
<comment type="similarity">
    <text evidence="1">Belongs to the short-chain dehydrogenases/reductases (SDR) family.</text>
</comment>
<dbReference type="Proteomes" id="UP000787472">
    <property type="component" value="Unassembled WGS sequence"/>
</dbReference>
<protein>
    <submittedName>
        <fullName evidence="2">SDR family oxidoreductase</fullName>
    </submittedName>
</protein>
<dbReference type="PANTHER" id="PTHR42760">
    <property type="entry name" value="SHORT-CHAIN DEHYDROGENASES/REDUCTASES FAMILY MEMBER"/>
    <property type="match status" value="1"/>
</dbReference>
<dbReference type="RefSeq" id="WP_167188557.1">
    <property type="nucleotide sequence ID" value="NZ_JAAONZ010000012.1"/>
</dbReference>
<proteinExistence type="inferred from homology"/>
<reference evidence="2" key="1">
    <citation type="submission" date="2020-03" db="EMBL/GenBank/DDBJ databases">
        <authorList>
            <person name="Guo F."/>
        </authorList>
    </citation>
    <scope>NUCLEOTIDE SEQUENCE</scope>
    <source>
        <strain evidence="2">JCM 30134</strain>
    </source>
</reference>
<evidence type="ECO:0000313" key="2">
    <source>
        <dbReference type="EMBL" id="NHO66894.1"/>
    </source>
</evidence>
<comment type="caution">
    <text evidence="2">The sequence shown here is derived from an EMBL/GenBank/DDBJ whole genome shotgun (WGS) entry which is preliminary data.</text>
</comment>
<dbReference type="PRINTS" id="PR00081">
    <property type="entry name" value="GDHRDH"/>
</dbReference>
<evidence type="ECO:0000256" key="1">
    <source>
        <dbReference type="ARBA" id="ARBA00006484"/>
    </source>
</evidence>
<evidence type="ECO:0000313" key="3">
    <source>
        <dbReference type="Proteomes" id="UP000787472"/>
    </source>
</evidence>
<gene>
    <name evidence="2" type="ORF">G8770_15185</name>
</gene>
<dbReference type="EMBL" id="JAAONZ010000012">
    <property type="protein sequence ID" value="NHO66894.1"/>
    <property type="molecule type" value="Genomic_DNA"/>
</dbReference>
<dbReference type="Pfam" id="PF00106">
    <property type="entry name" value="adh_short"/>
    <property type="match status" value="1"/>
</dbReference>
<sequence length="253" mass="26742">MKTYALTGGATGIGAAIKARLLKAGHRVISVDIKDADIIADLSTPDGRELAINSTREIADSGLDGLITCAGLASHVPNRALITQVNYFGCIALVNGLKDLVSKKQGKILLIASNSAPGGTAEDFLNLLLDNKEDEAAHRASELEGQQVYAGTKRAVVRWMRRQVPELARMGININALAPGFTDTPMTQAVAQDPTYGEAIRQFAASIPLGRAGQPDDMADAAEFLLSDKANFITGSTLFIDGGHDAVFRPDAI</sequence>
<dbReference type="Pfam" id="PF13561">
    <property type="entry name" value="adh_short_C2"/>
    <property type="match status" value="1"/>
</dbReference>
<dbReference type="AlphaFoldDB" id="A0A9E5MKQ8"/>
<organism evidence="2 3">
    <name type="scientific">Pseudomaricurvus hydrocarbonicus</name>
    <dbReference type="NCBI Taxonomy" id="1470433"/>
    <lineage>
        <taxon>Bacteria</taxon>
        <taxon>Pseudomonadati</taxon>
        <taxon>Pseudomonadota</taxon>
        <taxon>Gammaproteobacteria</taxon>
        <taxon>Cellvibrionales</taxon>
        <taxon>Cellvibrionaceae</taxon>
        <taxon>Pseudomaricurvus</taxon>
    </lineage>
</organism>
<accession>A0A9E5MKQ8</accession>
<keyword evidence="3" id="KW-1185">Reference proteome</keyword>
<dbReference type="GO" id="GO:0016616">
    <property type="term" value="F:oxidoreductase activity, acting on the CH-OH group of donors, NAD or NADP as acceptor"/>
    <property type="evidence" value="ECO:0007669"/>
    <property type="project" value="TreeGrafter"/>
</dbReference>